<evidence type="ECO:0000313" key="4">
    <source>
        <dbReference type="Proteomes" id="UP000326396"/>
    </source>
</evidence>
<reference evidence="3 4" key="1">
    <citation type="submission" date="2019-05" db="EMBL/GenBank/DDBJ databases">
        <title>Mikania micrantha, genome provides insights into the molecular mechanism of rapid growth.</title>
        <authorList>
            <person name="Liu B."/>
        </authorList>
    </citation>
    <scope>NUCLEOTIDE SEQUENCE [LARGE SCALE GENOMIC DNA]</scope>
    <source>
        <strain evidence="3">NLD-2019</strain>
        <tissue evidence="3">Leaf</tissue>
    </source>
</reference>
<gene>
    <name evidence="3" type="ORF">E3N88_15658</name>
</gene>
<sequence>MAGQEGRPRKQPQEPEEPHVETEKPVNEGESEHSEPPEDEAEFTLEPIVVKAISDEVCKIMDEKMPAMIAKALKDVLKDKSEGTKESTKGDDEIVIIENKSGDSTSGKVKGCDYKAFKGCNPPTFDGKKDAVVTCHWISAMEAVISISECRVDQAVKFAAHSFTEEALHWWNTIKQSKSVADMEKMTWDDLKELVTKQFCPKNELDKVEREFLVLKAGSMNHRQYTSKFNEMARLVPHLIGTEERRVKLYMEGLPSKVRIHVKAHAPNTFDSTVELSGIVWDDVMANEPIQEETKMKESFGTKRGRTDQQKFSSKKVKREEMNRCNKCGKNHTGQCLLGTNLCFRIARNHGRMLRARVRKRIKGKEKQKAKARAFTLDPDVVTGTFSINNITDFVLFDFGAIMSFVSSTFCDGLSGKVKKINRVFDVETAIVLGMDWLAKYEANIVCRRKLKCLCAMDGNSVTIYGDKTIMIDDVPVVRNFLDVFLKELPGLPPERENGFQIDLVPGAQPVAKTPYRSAPTEMKEMMAQLQELLDKGFIRPSVSPWGAPVLFVKKNDGSMRMCIDYRELNKLTVKNRYPLPRIDDLFDQFKGASWFSKIDPRSGYHQLKVREQDILKTVFHTRYGHYEFLVISLGLMNAPAAFMNLMNRVCRPMLDRSVIVFIDDILIHSKKKGDHACHIREVLEILRKEKLYAKFSKCVFCTQFSWFGRLLSESYLGVLQDSDTTDEAHEEKCKVQIGPNQEQAVTVLKEKSTQAPVLALPNGKDDLVCTLMHHDIAYASRQTPWTNTSRHNRKD</sequence>
<organism evidence="3 4">
    <name type="scientific">Mikania micrantha</name>
    <name type="common">bitter vine</name>
    <dbReference type="NCBI Taxonomy" id="192012"/>
    <lineage>
        <taxon>Eukaryota</taxon>
        <taxon>Viridiplantae</taxon>
        <taxon>Streptophyta</taxon>
        <taxon>Embryophyta</taxon>
        <taxon>Tracheophyta</taxon>
        <taxon>Spermatophyta</taxon>
        <taxon>Magnoliopsida</taxon>
        <taxon>eudicotyledons</taxon>
        <taxon>Gunneridae</taxon>
        <taxon>Pentapetalae</taxon>
        <taxon>asterids</taxon>
        <taxon>campanulids</taxon>
        <taxon>Asterales</taxon>
        <taxon>Asteraceae</taxon>
        <taxon>Asteroideae</taxon>
        <taxon>Heliantheae alliance</taxon>
        <taxon>Eupatorieae</taxon>
        <taxon>Mikania</taxon>
    </lineage>
</organism>
<dbReference type="Pfam" id="PF08284">
    <property type="entry name" value="RVP_2"/>
    <property type="match status" value="1"/>
</dbReference>
<dbReference type="PROSITE" id="PS50878">
    <property type="entry name" value="RT_POL"/>
    <property type="match status" value="1"/>
</dbReference>
<dbReference type="InterPro" id="IPR045358">
    <property type="entry name" value="Ty3_capsid"/>
</dbReference>
<dbReference type="EMBL" id="SZYD01000008">
    <property type="protein sequence ID" value="KAD5507955.1"/>
    <property type="molecule type" value="Genomic_DNA"/>
</dbReference>
<evidence type="ECO:0000259" key="2">
    <source>
        <dbReference type="PROSITE" id="PS50878"/>
    </source>
</evidence>
<dbReference type="CDD" id="cd01647">
    <property type="entry name" value="RT_LTR"/>
    <property type="match status" value="1"/>
</dbReference>
<dbReference type="OrthoDB" id="3254954at2759"/>
<dbReference type="InterPro" id="IPR053134">
    <property type="entry name" value="RNA-dir_DNA_polymerase"/>
</dbReference>
<proteinExistence type="predicted"/>
<feature type="compositionally biased region" description="Basic and acidic residues" evidence="1">
    <location>
        <begin position="1"/>
        <end position="36"/>
    </location>
</feature>
<dbReference type="InterPro" id="IPR043502">
    <property type="entry name" value="DNA/RNA_pol_sf"/>
</dbReference>
<dbReference type="Proteomes" id="UP000326396">
    <property type="component" value="Linkage Group LG16"/>
</dbReference>
<dbReference type="SUPFAM" id="SSF56672">
    <property type="entry name" value="DNA/RNA polymerases"/>
    <property type="match status" value="1"/>
</dbReference>
<dbReference type="PANTHER" id="PTHR24559:SF453">
    <property type="entry name" value="NUCLEOTIDYLTRANSFERASE, RIBONUCLEASE H"/>
    <property type="match status" value="1"/>
</dbReference>
<dbReference type="Pfam" id="PF19259">
    <property type="entry name" value="Ty3_capsid"/>
    <property type="match status" value="1"/>
</dbReference>
<protein>
    <recommendedName>
        <fullName evidence="2">Reverse transcriptase domain-containing protein</fullName>
    </recommendedName>
</protein>
<dbReference type="Pfam" id="PF00078">
    <property type="entry name" value="RVT_1"/>
    <property type="match status" value="1"/>
</dbReference>
<feature type="domain" description="Reverse transcriptase" evidence="2">
    <location>
        <begin position="534"/>
        <end position="712"/>
    </location>
</feature>
<dbReference type="InterPro" id="IPR000477">
    <property type="entry name" value="RT_dom"/>
</dbReference>
<name>A0A5N6NXG0_9ASTR</name>
<feature type="region of interest" description="Disordered" evidence="1">
    <location>
        <begin position="1"/>
        <end position="46"/>
    </location>
</feature>
<accession>A0A5N6NXG0</accession>
<dbReference type="AlphaFoldDB" id="A0A5N6NXG0"/>
<dbReference type="InterPro" id="IPR043128">
    <property type="entry name" value="Rev_trsase/Diguanyl_cyclase"/>
</dbReference>
<comment type="caution">
    <text evidence="3">The sequence shown here is derived from an EMBL/GenBank/DDBJ whole genome shotgun (WGS) entry which is preliminary data.</text>
</comment>
<evidence type="ECO:0000256" key="1">
    <source>
        <dbReference type="SAM" id="MobiDB-lite"/>
    </source>
</evidence>
<evidence type="ECO:0000313" key="3">
    <source>
        <dbReference type="EMBL" id="KAD5507955.1"/>
    </source>
</evidence>
<keyword evidence="4" id="KW-1185">Reference proteome</keyword>
<dbReference type="Gene3D" id="3.30.70.270">
    <property type="match status" value="1"/>
</dbReference>
<dbReference type="PANTHER" id="PTHR24559">
    <property type="entry name" value="TRANSPOSON TY3-I GAG-POL POLYPROTEIN"/>
    <property type="match status" value="1"/>
</dbReference>
<dbReference type="Gene3D" id="3.10.10.10">
    <property type="entry name" value="HIV Type 1 Reverse Transcriptase, subunit A, domain 1"/>
    <property type="match status" value="1"/>
</dbReference>